<dbReference type="Pfam" id="PF14088">
    <property type="entry name" value="DUF4268"/>
    <property type="match status" value="1"/>
</dbReference>
<evidence type="ECO:0000313" key="2">
    <source>
        <dbReference type="EMBL" id="MCF4102765.1"/>
    </source>
</evidence>
<sequence length="142" mass="17278">MFSKEESKKMRQEFWTEFGQRHTRKWMLYNTSIKEIELKFTFDTEQAQVSLDVVSADDLIRAYYYEKLLGLKNILLTEYLPDALFEENYLLPEGKTVSRVYVQLKRVNIHSRKDWDLVQKFLNDRMNLMEEFFKEYSDYIAD</sequence>
<proteinExistence type="predicted"/>
<comment type="caution">
    <text evidence="2">The sequence shown here is derived from an EMBL/GenBank/DDBJ whole genome shotgun (WGS) entry which is preliminary data.</text>
</comment>
<evidence type="ECO:0000259" key="1">
    <source>
        <dbReference type="Pfam" id="PF14088"/>
    </source>
</evidence>
<dbReference type="EMBL" id="JAKGTH010000012">
    <property type="protein sequence ID" value="MCF4102765.1"/>
    <property type="molecule type" value="Genomic_DNA"/>
</dbReference>
<keyword evidence="3" id="KW-1185">Reference proteome</keyword>
<feature type="domain" description="DUF4268" evidence="1">
    <location>
        <begin position="10"/>
        <end position="136"/>
    </location>
</feature>
<dbReference type="RefSeq" id="WP_236134909.1">
    <property type="nucleotide sequence ID" value="NZ_JAKGTH010000012.1"/>
</dbReference>
<dbReference type="Proteomes" id="UP001179363">
    <property type="component" value="Unassembled WGS sequence"/>
</dbReference>
<reference evidence="2" key="1">
    <citation type="submission" date="2022-01" db="EMBL/GenBank/DDBJ databases">
        <title>Gillisia lutea sp. nov., isolated from marine plastic residues from the Malvarosa beach (Valencia, Spain).</title>
        <authorList>
            <person name="Vidal-Verdu A."/>
            <person name="Molina-Menor E."/>
            <person name="Satari L."/>
            <person name="Pascual J."/>
            <person name="Pereto J."/>
            <person name="Porcar M."/>
        </authorList>
    </citation>
    <scope>NUCLEOTIDE SEQUENCE</scope>
    <source>
        <strain evidence="2">M10.2A</strain>
    </source>
</reference>
<organism evidence="2 3">
    <name type="scientific">Gillisia lutea</name>
    <dbReference type="NCBI Taxonomy" id="2909668"/>
    <lineage>
        <taxon>Bacteria</taxon>
        <taxon>Pseudomonadati</taxon>
        <taxon>Bacteroidota</taxon>
        <taxon>Flavobacteriia</taxon>
        <taxon>Flavobacteriales</taxon>
        <taxon>Flavobacteriaceae</taxon>
        <taxon>Gillisia</taxon>
    </lineage>
</organism>
<name>A0ABS9ELT2_9FLAO</name>
<gene>
    <name evidence="2" type="ORF">L1I30_13890</name>
</gene>
<protein>
    <submittedName>
        <fullName evidence="2">DUF4268 domain-containing protein</fullName>
    </submittedName>
</protein>
<dbReference type="InterPro" id="IPR025364">
    <property type="entry name" value="DUF4268"/>
</dbReference>
<accession>A0ABS9ELT2</accession>
<evidence type="ECO:0000313" key="3">
    <source>
        <dbReference type="Proteomes" id="UP001179363"/>
    </source>
</evidence>